<evidence type="ECO:0000313" key="9">
    <source>
        <dbReference type="Proteomes" id="UP000278807"/>
    </source>
</evidence>
<dbReference type="STRING" id="102285.A0A0R3TX43"/>
<dbReference type="InterPro" id="IPR007854">
    <property type="entry name" value="Fip1_dom"/>
</dbReference>
<comment type="subcellular location">
    <subcellularLocation>
        <location evidence="1">Nucleus</location>
    </subcellularLocation>
</comment>
<feature type="region of interest" description="Disordered" evidence="5">
    <location>
        <begin position="1"/>
        <end position="91"/>
    </location>
</feature>
<evidence type="ECO:0000256" key="4">
    <source>
        <dbReference type="ARBA" id="ARBA00023242"/>
    </source>
</evidence>
<keyword evidence="3" id="KW-0507">mRNA processing</keyword>
<organism evidence="10">
    <name type="scientific">Rodentolepis nana</name>
    <name type="common">Dwarf tapeworm</name>
    <name type="synonym">Hymenolepis nana</name>
    <dbReference type="NCBI Taxonomy" id="102285"/>
    <lineage>
        <taxon>Eukaryota</taxon>
        <taxon>Metazoa</taxon>
        <taxon>Spiralia</taxon>
        <taxon>Lophotrochozoa</taxon>
        <taxon>Platyhelminthes</taxon>
        <taxon>Cestoda</taxon>
        <taxon>Eucestoda</taxon>
        <taxon>Cyclophyllidea</taxon>
        <taxon>Hymenolepididae</taxon>
        <taxon>Rodentolepis</taxon>
    </lineage>
</organism>
<evidence type="ECO:0000256" key="2">
    <source>
        <dbReference type="ARBA" id="ARBA00007459"/>
    </source>
</evidence>
<feature type="domain" description="Pre-mRNA polyadenylation factor Fip1" evidence="7">
    <location>
        <begin position="172"/>
        <end position="207"/>
    </location>
</feature>
<proteinExistence type="inferred from homology"/>
<feature type="compositionally biased region" description="Polar residues" evidence="5">
    <location>
        <begin position="44"/>
        <end position="67"/>
    </location>
</feature>
<sequence>MAGNADAQPTDEVQSSNTRDEPTVEATYFNTEDENALNQLLGRTESTNNINTSEKSGVPENENSQDVGNADLDDNADDEDDAEDSDDDNFDVLIKPTKVGAYKTGNTYQARSLQIGTQGILCYLSMHVLYILLYTFLFLGSKVIRQGINLNDPGNIQGVPTTEFSTSVLKDEDKPWKQPGADITDYFNYGFTEDTWNQYVEKQRILRQEYA</sequence>
<dbReference type="Proteomes" id="UP000278807">
    <property type="component" value="Unassembled WGS sequence"/>
</dbReference>
<dbReference type="WBParaSite" id="HNAJ_0001243101-mRNA-1">
    <property type="protein sequence ID" value="HNAJ_0001243101-mRNA-1"/>
    <property type="gene ID" value="HNAJ_0001243101"/>
</dbReference>
<keyword evidence="6" id="KW-0472">Membrane</keyword>
<keyword evidence="6" id="KW-1133">Transmembrane helix</keyword>
<dbReference type="GO" id="GO:0005847">
    <property type="term" value="C:mRNA cleavage and polyadenylation specificity factor complex"/>
    <property type="evidence" value="ECO:0007669"/>
    <property type="project" value="TreeGrafter"/>
</dbReference>
<name>A0A0R3TX43_RODNA</name>
<keyword evidence="6" id="KW-0812">Transmembrane</keyword>
<dbReference type="Pfam" id="PF05182">
    <property type="entry name" value="Fip1"/>
    <property type="match status" value="1"/>
</dbReference>
<evidence type="ECO:0000256" key="6">
    <source>
        <dbReference type="SAM" id="Phobius"/>
    </source>
</evidence>
<keyword evidence="9" id="KW-1185">Reference proteome</keyword>
<evidence type="ECO:0000313" key="10">
    <source>
        <dbReference type="WBParaSite" id="HNAJ_0001243101-mRNA-1"/>
    </source>
</evidence>
<dbReference type="EMBL" id="UZAE01014297">
    <property type="protein sequence ID" value="VDO13052.1"/>
    <property type="molecule type" value="Genomic_DNA"/>
</dbReference>
<dbReference type="GO" id="GO:0006397">
    <property type="term" value="P:mRNA processing"/>
    <property type="evidence" value="ECO:0007669"/>
    <property type="project" value="UniProtKB-KW"/>
</dbReference>
<reference evidence="10" key="1">
    <citation type="submission" date="2017-02" db="UniProtKB">
        <authorList>
            <consortium name="WormBaseParasite"/>
        </authorList>
    </citation>
    <scope>IDENTIFICATION</scope>
</reference>
<comment type="similarity">
    <text evidence="2">Belongs to the FIP1 family.</text>
</comment>
<evidence type="ECO:0000259" key="7">
    <source>
        <dbReference type="Pfam" id="PF05182"/>
    </source>
</evidence>
<accession>A0A0R3TX43</accession>
<dbReference type="OrthoDB" id="1917198at2759"/>
<gene>
    <name evidence="8" type="ORF">HNAJ_LOCUS12416</name>
</gene>
<evidence type="ECO:0000256" key="1">
    <source>
        <dbReference type="ARBA" id="ARBA00004123"/>
    </source>
</evidence>
<dbReference type="InterPro" id="IPR051187">
    <property type="entry name" value="Pre-mRNA_3'-end_processing_reg"/>
</dbReference>
<keyword evidence="4" id="KW-0539">Nucleus</keyword>
<evidence type="ECO:0000256" key="5">
    <source>
        <dbReference type="SAM" id="MobiDB-lite"/>
    </source>
</evidence>
<feature type="compositionally biased region" description="Acidic residues" evidence="5">
    <location>
        <begin position="71"/>
        <end position="90"/>
    </location>
</feature>
<evidence type="ECO:0000256" key="3">
    <source>
        <dbReference type="ARBA" id="ARBA00022664"/>
    </source>
</evidence>
<evidence type="ECO:0000313" key="8">
    <source>
        <dbReference type="EMBL" id="VDO13052.1"/>
    </source>
</evidence>
<protein>
    <submittedName>
        <fullName evidence="10">Pre-mRNA 3'-end-processing factor FIP1</fullName>
    </submittedName>
</protein>
<feature type="transmembrane region" description="Helical" evidence="6">
    <location>
        <begin position="120"/>
        <end position="139"/>
    </location>
</feature>
<dbReference type="PANTHER" id="PTHR13484:SF0">
    <property type="entry name" value="PRE-MRNA 3'-END-PROCESSING FACTOR FIP1"/>
    <property type="match status" value="1"/>
</dbReference>
<reference evidence="8 9" key="2">
    <citation type="submission" date="2018-11" db="EMBL/GenBank/DDBJ databases">
        <authorList>
            <consortium name="Pathogen Informatics"/>
        </authorList>
    </citation>
    <scope>NUCLEOTIDE SEQUENCE [LARGE SCALE GENOMIC DNA]</scope>
</reference>
<dbReference type="PANTHER" id="PTHR13484">
    <property type="entry name" value="FIP1-LIKE 1 PROTEIN"/>
    <property type="match status" value="1"/>
</dbReference>
<dbReference type="AlphaFoldDB" id="A0A0R3TX43"/>